<keyword evidence="6" id="KW-0694">RNA-binding</keyword>
<proteinExistence type="predicted"/>
<feature type="region of interest" description="Disordered" evidence="7">
    <location>
        <begin position="959"/>
        <end position="1077"/>
    </location>
</feature>
<keyword evidence="4" id="KW-0862">Zinc</keyword>
<feature type="region of interest" description="Disordered" evidence="7">
    <location>
        <begin position="303"/>
        <end position="353"/>
    </location>
</feature>
<feature type="compositionally biased region" description="Basic and acidic residues" evidence="7">
    <location>
        <begin position="202"/>
        <end position="236"/>
    </location>
</feature>
<feature type="region of interest" description="Disordered" evidence="7">
    <location>
        <begin position="104"/>
        <end position="236"/>
    </location>
</feature>
<dbReference type="GO" id="GO:0005634">
    <property type="term" value="C:nucleus"/>
    <property type="evidence" value="ECO:0007669"/>
    <property type="project" value="UniProtKB-SubCell"/>
</dbReference>
<keyword evidence="11" id="KW-1185">Reference proteome</keyword>
<feature type="region of interest" description="Disordered" evidence="7">
    <location>
        <begin position="514"/>
        <end position="839"/>
    </location>
</feature>
<keyword evidence="5" id="KW-0539">Nucleus</keyword>
<dbReference type="Proteomes" id="UP001591681">
    <property type="component" value="Unassembled WGS sequence"/>
</dbReference>
<feature type="compositionally biased region" description="Acidic residues" evidence="7">
    <location>
        <begin position="639"/>
        <end position="654"/>
    </location>
</feature>
<evidence type="ECO:0000259" key="8">
    <source>
        <dbReference type="PROSITE" id="PS50102"/>
    </source>
</evidence>
<dbReference type="PROSITE" id="PS50171">
    <property type="entry name" value="ZF_MATRIN"/>
    <property type="match status" value="1"/>
</dbReference>
<keyword evidence="2" id="KW-0479">Metal-binding</keyword>
<dbReference type="PROSITE" id="PS50102">
    <property type="entry name" value="RRM"/>
    <property type="match status" value="1"/>
</dbReference>
<feature type="domain" description="Matrin-type" evidence="9">
    <location>
        <begin position="1117"/>
        <end position="1148"/>
    </location>
</feature>
<keyword evidence="3" id="KW-0863">Zinc-finger</keyword>
<evidence type="ECO:0000256" key="3">
    <source>
        <dbReference type="ARBA" id="ARBA00022771"/>
    </source>
</evidence>
<feature type="compositionally biased region" description="Basic and acidic residues" evidence="7">
    <location>
        <begin position="181"/>
        <end position="192"/>
    </location>
</feature>
<evidence type="ECO:0000256" key="7">
    <source>
        <dbReference type="SAM" id="MobiDB-lite"/>
    </source>
</evidence>
<evidence type="ECO:0000256" key="2">
    <source>
        <dbReference type="ARBA" id="ARBA00022723"/>
    </source>
</evidence>
<feature type="compositionally biased region" description="Basic and acidic residues" evidence="7">
    <location>
        <begin position="146"/>
        <end position="161"/>
    </location>
</feature>
<feature type="compositionally biased region" description="Polar residues" evidence="7">
    <location>
        <begin position="711"/>
        <end position="722"/>
    </location>
</feature>
<evidence type="ECO:0000259" key="9">
    <source>
        <dbReference type="PROSITE" id="PS50171"/>
    </source>
</evidence>
<evidence type="ECO:0000313" key="11">
    <source>
        <dbReference type="Proteomes" id="UP001591681"/>
    </source>
</evidence>
<evidence type="ECO:0000256" key="6">
    <source>
        <dbReference type="PROSITE-ProRule" id="PRU00176"/>
    </source>
</evidence>
<dbReference type="SUPFAM" id="SSF54928">
    <property type="entry name" value="RNA-binding domain, RBD"/>
    <property type="match status" value="2"/>
</dbReference>
<feature type="compositionally biased region" description="Basic and acidic residues" evidence="7">
    <location>
        <begin position="582"/>
        <end position="623"/>
    </location>
</feature>
<dbReference type="GO" id="GO:0008270">
    <property type="term" value="F:zinc ion binding"/>
    <property type="evidence" value="ECO:0007669"/>
    <property type="project" value="UniProtKB-KW"/>
</dbReference>
<feature type="compositionally biased region" description="Basic residues" evidence="7">
    <location>
        <begin position="975"/>
        <end position="987"/>
    </location>
</feature>
<feature type="compositionally biased region" description="Basic and acidic residues" evidence="7">
    <location>
        <begin position="303"/>
        <end position="313"/>
    </location>
</feature>
<dbReference type="InterPro" id="IPR003604">
    <property type="entry name" value="Matrin/U1-like-C_Znf_C2H2"/>
</dbReference>
<evidence type="ECO:0000256" key="5">
    <source>
        <dbReference type="ARBA" id="ARBA00023242"/>
    </source>
</evidence>
<dbReference type="PROSITE" id="PS00028">
    <property type="entry name" value="ZINC_FINGER_C2H2_1"/>
    <property type="match status" value="1"/>
</dbReference>
<feature type="compositionally biased region" description="Basic and acidic residues" evidence="7">
    <location>
        <begin position="806"/>
        <end position="822"/>
    </location>
</feature>
<feature type="compositionally biased region" description="Low complexity" evidence="7">
    <location>
        <begin position="36"/>
        <end position="51"/>
    </location>
</feature>
<dbReference type="SMART" id="SM00451">
    <property type="entry name" value="ZnF_U1"/>
    <property type="match status" value="2"/>
</dbReference>
<dbReference type="InterPro" id="IPR013087">
    <property type="entry name" value="Znf_C2H2_type"/>
</dbReference>
<organism evidence="10 11">
    <name type="scientific">Coilia grayii</name>
    <name type="common">Gray's grenadier anchovy</name>
    <dbReference type="NCBI Taxonomy" id="363190"/>
    <lineage>
        <taxon>Eukaryota</taxon>
        <taxon>Metazoa</taxon>
        <taxon>Chordata</taxon>
        <taxon>Craniata</taxon>
        <taxon>Vertebrata</taxon>
        <taxon>Euteleostomi</taxon>
        <taxon>Actinopterygii</taxon>
        <taxon>Neopterygii</taxon>
        <taxon>Teleostei</taxon>
        <taxon>Clupei</taxon>
        <taxon>Clupeiformes</taxon>
        <taxon>Clupeoidei</taxon>
        <taxon>Engraulidae</taxon>
        <taxon>Coilinae</taxon>
        <taxon>Coilia</taxon>
    </lineage>
</organism>
<feature type="compositionally biased region" description="Basic and acidic residues" evidence="7">
    <location>
        <begin position="995"/>
        <end position="1077"/>
    </location>
</feature>
<dbReference type="EMBL" id="JBHFQA010000024">
    <property type="protein sequence ID" value="KAL2077431.1"/>
    <property type="molecule type" value="Genomic_DNA"/>
</dbReference>
<dbReference type="InterPro" id="IPR012677">
    <property type="entry name" value="Nucleotide-bd_a/b_plait_sf"/>
</dbReference>
<dbReference type="GO" id="GO:0003723">
    <property type="term" value="F:RNA binding"/>
    <property type="evidence" value="ECO:0007669"/>
    <property type="project" value="UniProtKB-UniRule"/>
</dbReference>
<dbReference type="Pfam" id="PF00076">
    <property type="entry name" value="RRM_1"/>
    <property type="match status" value="1"/>
</dbReference>
<feature type="compositionally biased region" description="Low complexity" evidence="7">
    <location>
        <begin position="111"/>
        <end position="120"/>
    </location>
</feature>
<feature type="compositionally biased region" description="Polar residues" evidence="7">
    <location>
        <begin position="330"/>
        <end position="342"/>
    </location>
</feature>
<name>A0ABD1IT96_9TELE</name>
<feature type="region of interest" description="Disordered" evidence="7">
    <location>
        <begin position="1"/>
        <end position="61"/>
    </location>
</feature>
<feature type="compositionally biased region" description="Basic and acidic residues" evidence="7">
    <location>
        <begin position="559"/>
        <end position="572"/>
    </location>
</feature>
<gene>
    <name evidence="10" type="ORF">ACEWY4_026935</name>
</gene>
<dbReference type="InterPro" id="IPR000504">
    <property type="entry name" value="RRM_dom"/>
</dbReference>
<feature type="compositionally biased region" description="Acidic residues" evidence="7">
    <location>
        <begin position="823"/>
        <end position="839"/>
    </location>
</feature>
<accession>A0ABD1IT96</accession>
<feature type="compositionally biased region" description="Basic and acidic residues" evidence="7">
    <location>
        <begin position="734"/>
        <end position="767"/>
    </location>
</feature>
<dbReference type="SMART" id="SM00360">
    <property type="entry name" value="RRM"/>
    <property type="match status" value="3"/>
</dbReference>
<feature type="compositionally biased region" description="Basic residues" evidence="7">
    <location>
        <begin position="541"/>
        <end position="558"/>
    </location>
</feature>
<feature type="compositionally biased region" description="Acidic residues" evidence="7">
    <location>
        <begin position="666"/>
        <end position="677"/>
    </location>
</feature>
<dbReference type="Gene3D" id="3.30.70.330">
    <property type="match status" value="3"/>
</dbReference>
<dbReference type="AlphaFoldDB" id="A0ABD1IT96"/>
<feature type="domain" description="RRM" evidence="8">
    <location>
        <begin position="872"/>
        <end position="947"/>
    </location>
</feature>
<protein>
    <submittedName>
        <fullName evidence="10">Uncharacterized protein</fullName>
    </submittedName>
</protein>
<comment type="caution">
    <text evidence="10">The sequence shown here is derived from an EMBL/GenBank/DDBJ whole genome shotgun (WGS) entry which is preliminary data.</text>
</comment>
<dbReference type="InterPro" id="IPR035979">
    <property type="entry name" value="RBD_domain_sf"/>
</dbReference>
<dbReference type="InterPro" id="IPR000690">
    <property type="entry name" value="Matrin/U1-C_Znf_C2H2"/>
</dbReference>
<sequence length="1196" mass="133195">MSQDHPFRSSRMGYRSRDDFYEDTGSQYSGQRDVYQPSQDLSRPPSRQPPSRAEEAYTSMRPEVKSILDSCGLEPSDLSLLAELPEDLININTLPHLLKKLWDSKKQNSDSPASSAPVPAYERRRLSSPPTRSDCLPRPTPSSSRDLVRETWKDHDVDQRHASISAHRSRQRGASGSHVVEYGHPRREDLRHNRTPACGSEPHQDRISSSSRRDIDYRHKSLKDDSGSSYLSKKDSTYHTLPSKKEASDFHGSTPPCFPYACELCEIAVLSNKDWTQHINSAQHADSQLRLLQRYPKWDCHVSSYRRDDDHPPQRPTAPDNAKTAKTQKRSSQPTGEPSNKRPNLKKVPEKPKAGGKVISVRFTAKSIDEAYLRRLLGQFGAIIKIIMFPSLAFVEMGSKDQAGDIEKYFTSNPLEVEGSKVVFAISESFIFLKSSKVVCFSPLPAGDGITSEVTAAARQFGPLEDMLFLPSRAYIEMSEAAHAEALVKHHASTPLKLKGSTIQVDFSSEYETLKDAPERSSKSSLPKRHAKRSPSPAKSHSPKRSHRSKSRSRSPRRGSRDQKHCKEKTHSSENVSGSAEKAVKPKAKPDDKLPEPVPLKKEEGEEKVSAETQGKSEEKENSEMYDSDSDLEGVAVIAEDDEMEGVEILDAVDSDASTAGRKGDEDDDDDEEEEVATGESGQKQEEEAPAPIPEKEADEVKLQGAEEPITSESLSGASQSEEVGVCEEAANGEDDRKAQDTAEPPQDTRGDPEPSAEPSKETKGDQESCAPSQKEAAATVPSGGGEGDVDSREEQGEGVAQDVGEAAREAVEMQENTKDGAEDMQEESSEEEEFDFPDNLENLITLDEIEDEEPSEEQDTKETQTSVSDKRVLCLRNLPLSYYTDEEFWKIGKRYGNVAQYFLIRNRGEGFIEMENGDDAKKAVSDLTRRKFAFHGCTLEIALSWKYKKLINAWVPEPEKKHKRRSSKSNEHKNRSRSRSHSKSKSQSKQSPSESKDKKQSPSESKDKKQSPSESKDKKSDQSKKKGREDSKVSAEKSRDKSDQEKSPSKDSSKTSGEESKSSDKEESGSAEKVAANKDGIKAAPVVVVKKEENILGEYQPNTPVGQEFVRPVVGYFCNLCNAIYTTEEEAKNQHCSSLSHFQKLKVTISHSLFEVKAEDTTFIEHLYKEVTETLICYNISINILINLGLVLVLR</sequence>
<evidence type="ECO:0000256" key="1">
    <source>
        <dbReference type="ARBA" id="ARBA00004123"/>
    </source>
</evidence>
<dbReference type="PANTHER" id="PTHR15592">
    <property type="entry name" value="MATRIN 3/NUCLEAR PROTEIN 220-RELATED"/>
    <property type="match status" value="1"/>
</dbReference>
<evidence type="ECO:0000256" key="4">
    <source>
        <dbReference type="ARBA" id="ARBA00022833"/>
    </source>
</evidence>
<reference evidence="10 11" key="1">
    <citation type="submission" date="2024-09" db="EMBL/GenBank/DDBJ databases">
        <title>A chromosome-level genome assembly of Gray's grenadier anchovy, Coilia grayii.</title>
        <authorList>
            <person name="Fu Z."/>
        </authorList>
    </citation>
    <scope>NUCLEOTIDE SEQUENCE [LARGE SCALE GENOMIC DNA]</scope>
    <source>
        <strain evidence="10">G4</strain>
        <tissue evidence="10">Muscle</tissue>
    </source>
</reference>
<comment type="subcellular location">
    <subcellularLocation>
        <location evidence="1">Nucleus</location>
    </subcellularLocation>
</comment>
<evidence type="ECO:0000313" key="10">
    <source>
        <dbReference type="EMBL" id="KAL2077431.1"/>
    </source>
</evidence>